<dbReference type="InterPro" id="IPR001452">
    <property type="entry name" value="SH3_domain"/>
</dbReference>
<dbReference type="SUPFAM" id="SSF50044">
    <property type="entry name" value="SH3-domain"/>
    <property type="match status" value="1"/>
</dbReference>
<dbReference type="GO" id="GO:0005634">
    <property type="term" value="C:nucleus"/>
    <property type="evidence" value="ECO:0007669"/>
    <property type="project" value="UniProtKB-SubCell"/>
</dbReference>
<proteinExistence type="predicted"/>
<dbReference type="Proteomes" id="UP000595437">
    <property type="component" value="Chromosome 2"/>
</dbReference>
<dbReference type="EMBL" id="CP045891">
    <property type="protein sequence ID" value="QQP58047.1"/>
    <property type="molecule type" value="Genomic_DNA"/>
</dbReference>
<comment type="subcellular location">
    <subcellularLocation>
        <location evidence="1">Nucleus</location>
    </subcellularLocation>
</comment>
<evidence type="ECO:0000256" key="3">
    <source>
        <dbReference type="ARBA" id="ARBA00022703"/>
    </source>
</evidence>
<dbReference type="PANTHER" id="PTHR24131:SF10">
    <property type="entry name" value="ANKYRIN-REPEAT, SH3-DOMAIN, AND PROLINE-RICH-REGION CONTAINING PROTEIN, ISOFORM B"/>
    <property type="match status" value="1"/>
</dbReference>
<evidence type="ECO:0000313" key="9">
    <source>
        <dbReference type="EMBL" id="QQP58047.1"/>
    </source>
</evidence>
<keyword evidence="4" id="KW-0677">Repeat</keyword>
<feature type="domain" description="SH3" evidence="8">
    <location>
        <begin position="1"/>
        <end position="47"/>
    </location>
</feature>
<keyword evidence="5" id="KW-0040">ANK repeat</keyword>
<dbReference type="PROSITE" id="PS50002">
    <property type="entry name" value="SH3"/>
    <property type="match status" value="1"/>
</dbReference>
<name>A0A7T8KLC5_CALRO</name>
<dbReference type="GO" id="GO:0002039">
    <property type="term" value="F:p53 binding"/>
    <property type="evidence" value="ECO:0007669"/>
    <property type="project" value="InterPro"/>
</dbReference>
<evidence type="ECO:0000256" key="7">
    <source>
        <dbReference type="PROSITE-ProRule" id="PRU00192"/>
    </source>
</evidence>
<dbReference type="Gene3D" id="1.25.40.20">
    <property type="entry name" value="Ankyrin repeat-containing domain"/>
    <property type="match status" value="1"/>
</dbReference>
<keyword evidence="2 7" id="KW-0728">SH3 domain</keyword>
<keyword evidence="6" id="KW-0539">Nucleus</keyword>
<accession>A0A7T8KLC5</accession>
<sequence>MGLRLNEKITVLKRMDEIETEWWWSSNCQDKQSSGYVPRNYLGLYPRVKPQFKIKNDAEEKQLSSSEFSSGKSEE</sequence>
<reference evidence="10" key="1">
    <citation type="submission" date="2021-01" db="EMBL/GenBank/DDBJ databases">
        <title>Caligus Genome Assembly.</title>
        <authorList>
            <person name="Gallardo-Escarate C."/>
        </authorList>
    </citation>
    <scope>NUCLEOTIDE SEQUENCE [LARGE SCALE GENOMIC DNA]</scope>
</reference>
<evidence type="ECO:0000256" key="1">
    <source>
        <dbReference type="ARBA" id="ARBA00004123"/>
    </source>
</evidence>
<organism evidence="9 10">
    <name type="scientific">Caligus rogercresseyi</name>
    <name type="common">Sea louse</name>
    <dbReference type="NCBI Taxonomy" id="217165"/>
    <lineage>
        <taxon>Eukaryota</taxon>
        <taxon>Metazoa</taxon>
        <taxon>Ecdysozoa</taxon>
        <taxon>Arthropoda</taxon>
        <taxon>Crustacea</taxon>
        <taxon>Multicrustacea</taxon>
        <taxon>Hexanauplia</taxon>
        <taxon>Copepoda</taxon>
        <taxon>Siphonostomatoida</taxon>
        <taxon>Caligidae</taxon>
        <taxon>Caligus</taxon>
    </lineage>
</organism>
<evidence type="ECO:0000313" key="10">
    <source>
        <dbReference type="Proteomes" id="UP000595437"/>
    </source>
</evidence>
<dbReference type="InterPro" id="IPR036770">
    <property type="entry name" value="Ankyrin_rpt-contain_sf"/>
</dbReference>
<evidence type="ECO:0000256" key="6">
    <source>
        <dbReference type="ARBA" id="ARBA00023242"/>
    </source>
</evidence>
<protein>
    <submittedName>
        <fullName evidence="9">LOC100877563</fullName>
    </submittedName>
</protein>
<dbReference type="PANTHER" id="PTHR24131">
    <property type="entry name" value="APOPTOSIS-STIMULATING OF P53 PROTEIN"/>
    <property type="match status" value="1"/>
</dbReference>
<keyword evidence="10" id="KW-1185">Reference proteome</keyword>
<keyword evidence="3" id="KW-0053">Apoptosis</keyword>
<dbReference type="AlphaFoldDB" id="A0A7T8KLC5"/>
<evidence type="ECO:0000256" key="2">
    <source>
        <dbReference type="ARBA" id="ARBA00022443"/>
    </source>
</evidence>
<dbReference type="GO" id="GO:0042981">
    <property type="term" value="P:regulation of apoptotic process"/>
    <property type="evidence" value="ECO:0007669"/>
    <property type="project" value="InterPro"/>
</dbReference>
<dbReference type="OrthoDB" id="10038642at2759"/>
<dbReference type="InterPro" id="IPR047163">
    <property type="entry name" value="ASPP1/2"/>
</dbReference>
<evidence type="ECO:0000259" key="8">
    <source>
        <dbReference type="PROSITE" id="PS50002"/>
    </source>
</evidence>
<evidence type="ECO:0000256" key="5">
    <source>
        <dbReference type="ARBA" id="ARBA00023043"/>
    </source>
</evidence>
<dbReference type="GO" id="GO:0006915">
    <property type="term" value="P:apoptotic process"/>
    <property type="evidence" value="ECO:0007669"/>
    <property type="project" value="UniProtKB-KW"/>
</dbReference>
<evidence type="ECO:0000256" key="4">
    <source>
        <dbReference type="ARBA" id="ARBA00022737"/>
    </source>
</evidence>
<gene>
    <name evidence="9" type="ORF">FKW44_003238</name>
</gene>
<dbReference type="InterPro" id="IPR036028">
    <property type="entry name" value="SH3-like_dom_sf"/>
</dbReference>